<evidence type="ECO:0000256" key="1">
    <source>
        <dbReference type="ARBA" id="ARBA00010233"/>
    </source>
</evidence>
<accession>A0A1H1FQQ7</accession>
<dbReference type="InterPro" id="IPR003507">
    <property type="entry name" value="S66_fam"/>
</dbReference>
<evidence type="ECO:0000259" key="5">
    <source>
        <dbReference type="Pfam" id="PF17676"/>
    </source>
</evidence>
<dbReference type="PANTHER" id="PTHR30237:SF5">
    <property type="entry name" value="CARBOXYPEPTIDASE VC_A0337-RELATED"/>
    <property type="match status" value="1"/>
</dbReference>
<evidence type="ECO:0000313" key="6">
    <source>
        <dbReference type="EMBL" id="SDR03403.1"/>
    </source>
</evidence>
<feature type="domain" description="LD-carboxypeptidase N-terminal" evidence="4">
    <location>
        <begin position="13"/>
        <end position="130"/>
    </location>
</feature>
<dbReference type="EMBL" id="FNKD01000004">
    <property type="protein sequence ID" value="SDR03403.1"/>
    <property type="molecule type" value="Genomic_DNA"/>
</dbReference>
<keyword evidence="2" id="KW-0378">Hydrolase</keyword>
<dbReference type="InterPro" id="IPR040921">
    <property type="entry name" value="Peptidase_S66C"/>
</dbReference>
<feature type="active site" description="Nucleophile" evidence="3">
    <location>
        <position position="110"/>
    </location>
</feature>
<proteinExistence type="inferred from homology"/>
<sequence length="338" mass="38087">MIEYPLLKKNATIGVTAPSSGVEPELHDMFKQACTRMREKGYQVECGKTVWTQIKAKSASAEKRAAEFNKMIQDENIDMIIPPWGGELLMEILSKLDFTSIPAKWILGYSDTSVLLLSITLKTGIATAHGTNLVDLRGDYSDKTTAMWENVLSAEDGDSIIQYSSEKFQKEWDHENPSPHVFHLTEETVWKTVSDEDVLVKGRLLGGCIDVIRHLIGTPYGNVRDFQKNTISGEPILWYFENCDMPTTDLKRTLIQMKLAGWFDNCTGIMFGRSSANYSVEGYHVQDVYRELESELNVPIIYDVDCGHVPPQMTFVNGAYAKVKVDNGNGRVEQWLLS</sequence>
<name>A0A1H1FQQ7_9BACI</name>
<dbReference type="Gene3D" id="3.50.30.60">
    <property type="entry name" value="LD-carboxypeptidase A C-terminal domain-like"/>
    <property type="match status" value="1"/>
</dbReference>
<dbReference type="CDD" id="cd07062">
    <property type="entry name" value="Peptidase_S66_mccF_like"/>
    <property type="match status" value="1"/>
</dbReference>
<dbReference type="InterPro" id="IPR027461">
    <property type="entry name" value="Carboxypeptidase_A_C_sf"/>
</dbReference>
<dbReference type="InterPro" id="IPR027478">
    <property type="entry name" value="LdcA_N"/>
</dbReference>
<evidence type="ECO:0000256" key="2">
    <source>
        <dbReference type="ARBA" id="ARBA00022801"/>
    </source>
</evidence>
<feature type="active site" description="Charge relay system" evidence="3">
    <location>
        <position position="308"/>
    </location>
</feature>
<dbReference type="RefSeq" id="WP_092494104.1">
    <property type="nucleotide sequence ID" value="NZ_FNKD01000004.1"/>
</dbReference>
<dbReference type="GO" id="GO:0004180">
    <property type="term" value="F:carboxypeptidase activity"/>
    <property type="evidence" value="ECO:0007669"/>
    <property type="project" value="UniProtKB-KW"/>
</dbReference>
<dbReference type="InterPro" id="IPR040449">
    <property type="entry name" value="Peptidase_S66_N"/>
</dbReference>
<dbReference type="Pfam" id="PF02016">
    <property type="entry name" value="Peptidase_S66"/>
    <property type="match status" value="1"/>
</dbReference>
<dbReference type="AlphaFoldDB" id="A0A1H1FQQ7"/>
<keyword evidence="6" id="KW-0645">Protease</keyword>
<evidence type="ECO:0000313" key="7">
    <source>
        <dbReference type="Proteomes" id="UP000199444"/>
    </source>
</evidence>
<dbReference type="PANTHER" id="PTHR30237">
    <property type="entry name" value="MURAMOYLTETRAPEPTIDE CARBOXYPEPTIDASE"/>
    <property type="match status" value="1"/>
</dbReference>
<dbReference type="InterPro" id="IPR029062">
    <property type="entry name" value="Class_I_gatase-like"/>
</dbReference>
<dbReference type="SUPFAM" id="SSF52317">
    <property type="entry name" value="Class I glutamine amidotransferase-like"/>
    <property type="match status" value="1"/>
</dbReference>
<comment type="similarity">
    <text evidence="1">Belongs to the peptidase S66 family.</text>
</comment>
<protein>
    <submittedName>
        <fullName evidence="6">Muramoyltetrapeptide carboxypeptidase LdcA (Peptidoglycan recycling)</fullName>
    </submittedName>
</protein>
<feature type="domain" description="LD-carboxypeptidase C-terminal" evidence="5">
    <location>
        <begin position="201"/>
        <end position="323"/>
    </location>
</feature>
<dbReference type="STRING" id="553311.SAMN05216231_3366"/>
<keyword evidence="7" id="KW-1185">Reference proteome</keyword>
<evidence type="ECO:0000259" key="4">
    <source>
        <dbReference type="Pfam" id="PF02016"/>
    </source>
</evidence>
<organism evidence="6 7">
    <name type="scientific">Virgibacillus salinus</name>
    <dbReference type="NCBI Taxonomy" id="553311"/>
    <lineage>
        <taxon>Bacteria</taxon>
        <taxon>Bacillati</taxon>
        <taxon>Bacillota</taxon>
        <taxon>Bacilli</taxon>
        <taxon>Bacillales</taxon>
        <taxon>Bacillaceae</taxon>
        <taxon>Virgibacillus</taxon>
    </lineage>
</organism>
<dbReference type="Proteomes" id="UP000199444">
    <property type="component" value="Unassembled WGS sequence"/>
</dbReference>
<keyword evidence="6" id="KW-0121">Carboxypeptidase</keyword>
<dbReference type="SUPFAM" id="SSF141986">
    <property type="entry name" value="LD-carboxypeptidase A C-terminal domain-like"/>
    <property type="match status" value="1"/>
</dbReference>
<feature type="active site" description="Charge relay system" evidence="3">
    <location>
        <position position="241"/>
    </location>
</feature>
<dbReference type="Pfam" id="PF17676">
    <property type="entry name" value="Peptidase_S66C"/>
    <property type="match status" value="1"/>
</dbReference>
<reference evidence="6 7" key="1">
    <citation type="submission" date="2016-10" db="EMBL/GenBank/DDBJ databases">
        <authorList>
            <person name="de Groot N.N."/>
        </authorList>
    </citation>
    <scope>NUCLEOTIDE SEQUENCE [LARGE SCALE GENOMIC DNA]</scope>
    <source>
        <strain evidence="6 7">CGMCC 1.10449</strain>
    </source>
</reference>
<gene>
    <name evidence="6" type="ORF">SAMN05216231_3366</name>
</gene>
<evidence type="ECO:0000256" key="3">
    <source>
        <dbReference type="PIRSR" id="PIRSR028757-1"/>
    </source>
</evidence>
<dbReference type="Gene3D" id="3.40.50.10740">
    <property type="entry name" value="Class I glutamine amidotransferase-like"/>
    <property type="match status" value="1"/>
</dbReference>
<dbReference type="PIRSF" id="PIRSF028757">
    <property type="entry name" value="LD-carboxypeptidase"/>
    <property type="match status" value="1"/>
</dbReference>